<accession>A0A6J7M5I1</accession>
<reference evidence="1" key="1">
    <citation type="submission" date="2020-05" db="EMBL/GenBank/DDBJ databases">
        <authorList>
            <person name="Chiriac C."/>
            <person name="Salcher M."/>
            <person name="Ghai R."/>
            <person name="Kavagutti S V."/>
        </authorList>
    </citation>
    <scope>NUCLEOTIDE SEQUENCE</scope>
</reference>
<protein>
    <submittedName>
        <fullName evidence="1">Unannotated protein</fullName>
    </submittedName>
</protein>
<gene>
    <name evidence="1" type="ORF">UFOPK3772_03685</name>
</gene>
<dbReference type="AlphaFoldDB" id="A0A6J7M5I1"/>
<dbReference type="EMBL" id="CAFBNE010000265">
    <property type="protein sequence ID" value="CAB4975917.1"/>
    <property type="molecule type" value="Genomic_DNA"/>
</dbReference>
<proteinExistence type="predicted"/>
<evidence type="ECO:0000313" key="1">
    <source>
        <dbReference type="EMBL" id="CAB4975917.1"/>
    </source>
</evidence>
<name>A0A6J7M5I1_9ZZZZ</name>
<organism evidence="1">
    <name type="scientific">freshwater metagenome</name>
    <dbReference type="NCBI Taxonomy" id="449393"/>
    <lineage>
        <taxon>unclassified sequences</taxon>
        <taxon>metagenomes</taxon>
        <taxon>ecological metagenomes</taxon>
    </lineage>
</organism>
<sequence length="41" mass="4214">MLVDDGRLVGGNAGRRYRLGVLVCGIVRVVVCGPDGTSLVA</sequence>